<reference evidence="9 10" key="1">
    <citation type="submission" date="2015-03" db="EMBL/GenBank/DDBJ databases">
        <title>Genome sequence of Kiloniella sp. P1-1, isolated from the gut microflora of Pacific white shrimp, Penaeus vannamei.</title>
        <authorList>
            <person name="Shao Z."/>
            <person name="Wang L."/>
            <person name="Li X."/>
        </authorList>
    </citation>
    <scope>NUCLEOTIDE SEQUENCE [LARGE SCALE GENOMIC DNA]</scope>
    <source>
        <strain evidence="9 10">P1-1</strain>
    </source>
</reference>
<evidence type="ECO:0000256" key="1">
    <source>
        <dbReference type="ARBA" id="ARBA00004162"/>
    </source>
</evidence>
<evidence type="ECO:0000256" key="4">
    <source>
        <dbReference type="ARBA" id="ARBA00022692"/>
    </source>
</evidence>
<keyword evidence="7" id="KW-0813">Transport</keyword>
<dbReference type="Gene3D" id="3.30.420.270">
    <property type="match status" value="1"/>
</dbReference>
<feature type="transmembrane region" description="Helical" evidence="8">
    <location>
        <begin position="16"/>
        <end position="36"/>
    </location>
</feature>
<comment type="subcellular location">
    <subcellularLocation>
        <location evidence="1">Cell membrane</location>
        <topology evidence="1">Single-pass membrane protein</topology>
    </subcellularLocation>
    <subcellularLocation>
        <location evidence="7">Cell membrane</location>
        <topology evidence="7">Single-pass type II membrane protein</topology>
    </subcellularLocation>
</comment>
<dbReference type="STRING" id="1549748.WH95_11080"/>
<comment type="similarity">
    <text evidence="2 7">Belongs to the ExbD/TolR family.</text>
</comment>
<sequence>MKITRDDSSSELTESTLPMINVVFLLLIFFMIAGSLQKTLPFNINPLQAKADIPQQEKPLIIHLSALGRIMVDDQEIEFGQLQTAIEQKFNNIDDQATPPIVLRLRPITIRSDQSTNTTDVIKILSLLKEMKIEQVALATVR</sequence>
<evidence type="ECO:0000256" key="3">
    <source>
        <dbReference type="ARBA" id="ARBA00022475"/>
    </source>
</evidence>
<evidence type="ECO:0000256" key="8">
    <source>
        <dbReference type="SAM" id="Phobius"/>
    </source>
</evidence>
<dbReference type="GO" id="GO:0005886">
    <property type="term" value="C:plasma membrane"/>
    <property type="evidence" value="ECO:0007669"/>
    <property type="project" value="UniProtKB-SubCell"/>
</dbReference>
<dbReference type="GO" id="GO:0022857">
    <property type="term" value="F:transmembrane transporter activity"/>
    <property type="evidence" value="ECO:0007669"/>
    <property type="project" value="InterPro"/>
</dbReference>
<dbReference type="AlphaFoldDB" id="A0A0M2RAP6"/>
<evidence type="ECO:0000313" key="9">
    <source>
        <dbReference type="EMBL" id="KKJ76683.1"/>
    </source>
</evidence>
<evidence type="ECO:0000256" key="5">
    <source>
        <dbReference type="ARBA" id="ARBA00022989"/>
    </source>
</evidence>
<comment type="caution">
    <text evidence="9">The sequence shown here is derived from an EMBL/GenBank/DDBJ whole genome shotgun (WGS) entry which is preliminary data.</text>
</comment>
<evidence type="ECO:0008006" key="11">
    <source>
        <dbReference type="Google" id="ProtNLM"/>
    </source>
</evidence>
<dbReference type="PANTHER" id="PTHR30558:SF7">
    <property type="entry name" value="TOL-PAL SYSTEM PROTEIN TOLR"/>
    <property type="match status" value="1"/>
</dbReference>
<dbReference type="OrthoDB" id="7354557at2"/>
<keyword evidence="10" id="KW-1185">Reference proteome</keyword>
<dbReference type="PANTHER" id="PTHR30558">
    <property type="entry name" value="EXBD MEMBRANE COMPONENT OF PMF-DRIVEN MACROMOLECULE IMPORT SYSTEM"/>
    <property type="match status" value="1"/>
</dbReference>
<evidence type="ECO:0000256" key="7">
    <source>
        <dbReference type="RuleBase" id="RU003879"/>
    </source>
</evidence>
<dbReference type="Pfam" id="PF02472">
    <property type="entry name" value="ExbD"/>
    <property type="match status" value="1"/>
</dbReference>
<keyword evidence="5 8" id="KW-1133">Transmembrane helix</keyword>
<accession>A0A0M2RAP6</accession>
<keyword evidence="7" id="KW-0653">Protein transport</keyword>
<protein>
    <recommendedName>
        <fullName evidence="11">Biopolymer transporter ExbD</fullName>
    </recommendedName>
</protein>
<evidence type="ECO:0000256" key="2">
    <source>
        <dbReference type="ARBA" id="ARBA00005811"/>
    </source>
</evidence>
<dbReference type="InterPro" id="IPR003400">
    <property type="entry name" value="ExbD"/>
</dbReference>
<dbReference type="EMBL" id="LANI01000017">
    <property type="protein sequence ID" value="KKJ76683.1"/>
    <property type="molecule type" value="Genomic_DNA"/>
</dbReference>
<keyword evidence="4 7" id="KW-0812">Transmembrane</keyword>
<dbReference type="GO" id="GO:0015031">
    <property type="term" value="P:protein transport"/>
    <property type="evidence" value="ECO:0007669"/>
    <property type="project" value="UniProtKB-KW"/>
</dbReference>
<dbReference type="RefSeq" id="WP_046506997.1">
    <property type="nucleotide sequence ID" value="NZ_LANI01000017.1"/>
</dbReference>
<keyword evidence="6 8" id="KW-0472">Membrane</keyword>
<keyword evidence="3" id="KW-1003">Cell membrane</keyword>
<evidence type="ECO:0000313" key="10">
    <source>
        <dbReference type="Proteomes" id="UP000034491"/>
    </source>
</evidence>
<dbReference type="Proteomes" id="UP000034491">
    <property type="component" value="Unassembled WGS sequence"/>
</dbReference>
<gene>
    <name evidence="9" type="ORF">WH95_11080</name>
</gene>
<dbReference type="PATRIC" id="fig|1549748.8.peg.382"/>
<proteinExistence type="inferred from homology"/>
<organism evidence="9 10">
    <name type="scientific">Kiloniella litopenaei</name>
    <dbReference type="NCBI Taxonomy" id="1549748"/>
    <lineage>
        <taxon>Bacteria</taxon>
        <taxon>Pseudomonadati</taxon>
        <taxon>Pseudomonadota</taxon>
        <taxon>Alphaproteobacteria</taxon>
        <taxon>Rhodospirillales</taxon>
        <taxon>Kiloniellaceae</taxon>
        <taxon>Kiloniella</taxon>
    </lineage>
</organism>
<name>A0A0M2RAP6_9PROT</name>
<evidence type="ECO:0000256" key="6">
    <source>
        <dbReference type="ARBA" id="ARBA00023136"/>
    </source>
</evidence>